<dbReference type="Gene3D" id="3.20.20.70">
    <property type="entry name" value="Aldolase class I"/>
    <property type="match status" value="1"/>
</dbReference>
<dbReference type="InterPro" id="IPR002220">
    <property type="entry name" value="DapA-like"/>
</dbReference>
<comment type="similarity">
    <text evidence="3 5 6">Belongs to the DapA family.</text>
</comment>
<dbReference type="SMART" id="SM01130">
    <property type="entry name" value="DHDPS"/>
    <property type="match status" value="1"/>
</dbReference>
<dbReference type="GO" id="GO:0047448">
    <property type="term" value="F:5-dehydro-4-deoxyglucarate dehydratase activity"/>
    <property type="evidence" value="ECO:0007669"/>
    <property type="project" value="UniProtKB-UniRule"/>
</dbReference>
<dbReference type="AlphaFoldDB" id="A0A810L6C6"/>
<dbReference type="GO" id="GO:0008840">
    <property type="term" value="F:4-hydroxy-tetrahydrodipicolinate synthase activity"/>
    <property type="evidence" value="ECO:0007669"/>
    <property type="project" value="TreeGrafter"/>
</dbReference>
<feature type="active site" description="Schiff-base intermediate with substrate" evidence="7">
    <location>
        <position position="170"/>
    </location>
</feature>
<dbReference type="InterPro" id="IPR017655">
    <property type="entry name" value="Dehydro-deoxyglucarate_dehyd"/>
</dbReference>
<dbReference type="EC" id="4.2.1.41" evidence="5"/>
<dbReference type="PANTHER" id="PTHR12128:SF19">
    <property type="entry name" value="5-DEHYDRO-4-DEOXYGLUCARATE DEHYDRATASE 2-RELATED"/>
    <property type="match status" value="1"/>
</dbReference>
<evidence type="ECO:0000256" key="1">
    <source>
        <dbReference type="ARBA" id="ARBA00001446"/>
    </source>
</evidence>
<dbReference type="HAMAP" id="MF_00694">
    <property type="entry name" value="KDGDH"/>
    <property type="match status" value="1"/>
</dbReference>
<evidence type="ECO:0000256" key="6">
    <source>
        <dbReference type="PIRNR" id="PIRNR001365"/>
    </source>
</evidence>
<keyword evidence="4 5" id="KW-0456">Lyase</keyword>
<evidence type="ECO:0000313" key="10">
    <source>
        <dbReference type="Proteomes" id="UP000680750"/>
    </source>
</evidence>
<evidence type="ECO:0000256" key="5">
    <source>
        <dbReference type="HAMAP-Rule" id="MF_00694"/>
    </source>
</evidence>
<evidence type="ECO:0000256" key="3">
    <source>
        <dbReference type="ARBA" id="ARBA00007592"/>
    </source>
</evidence>
<evidence type="ECO:0000256" key="7">
    <source>
        <dbReference type="PIRSR" id="PIRSR001365-1"/>
    </source>
</evidence>
<sequence>MLSTYVDAGGSMRLDGLLSFPLTPFTADRADVAWPSLADHLERQLAAGPAALFVACGTGELTALSPAEYERVVRTAVAVTAGRVPVLAGVGGGPQVARENLAAARRAGADGALLLPPYLVESTPAGLVEHVRWVAAGGGLPVIVYQRANAVLDPAAAVALLDIDEVAGIKDGRGDVDAMLRIVTAIRHSGHRRAAEFRFLNGLPTAELSAAAYAAIGVAAYSSAVLTFVPDLATAFHAAVTGGDEATTGALLAAFYLPFAELRARAPGYAVALVKAGARLSGQDVGGVRPPLCDPSPEHEQRLAAIVAAGRDTLAEVRRG</sequence>
<comment type="pathway">
    <text evidence="2 5">Carbohydrate acid metabolism; D-glucarate degradation; 2,5-dioxopentanoate from D-glucarate: step 2/2.</text>
</comment>
<dbReference type="NCBIfam" id="NF002958">
    <property type="entry name" value="PRK03620.1"/>
    <property type="match status" value="1"/>
</dbReference>
<dbReference type="EMBL" id="AP023354">
    <property type="protein sequence ID" value="BCJ30659.1"/>
    <property type="molecule type" value="Genomic_DNA"/>
</dbReference>
<dbReference type="Proteomes" id="UP000680750">
    <property type="component" value="Chromosome"/>
</dbReference>
<feature type="active site" description="Proton donor/acceptor" evidence="7">
    <location>
        <position position="145"/>
    </location>
</feature>
<name>A0A810L6C6_9ACTN</name>
<dbReference type="SUPFAM" id="SSF51569">
    <property type="entry name" value="Aldolase"/>
    <property type="match status" value="1"/>
</dbReference>
<dbReference type="GO" id="GO:0042838">
    <property type="term" value="P:D-glucarate catabolic process"/>
    <property type="evidence" value="ECO:0007669"/>
    <property type="project" value="UniProtKB-UniRule"/>
</dbReference>
<evidence type="ECO:0000313" key="9">
    <source>
        <dbReference type="EMBL" id="BCJ30659.1"/>
    </source>
</evidence>
<evidence type="ECO:0000256" key="2">
    <source>
        <dbReference type="ARBA" id="ARBA00004983"/>
    </source>
</evidence>
<evidence type="ECO:0000256" key="4">
    <source>
        <dbReference type="ARBA" id="ARBA00023239"/>
    </source>
</evidence>
<accession>A0A810L6C6</accession>
<evidence type="ECO:0000256" key="8">
    <source>
        <dbReference type="PIRSR" id="PIRSR001365-2"/>
    </source>
</evidence>
<feature type="binding site" evidence="8">
    <location>
        <position position="58"/>
    </location>
    <ligand>
        <name>pyruvate</name>
        <dbReference type="ChEBI" id="CHEBI:15361"/>
    </ligand>
</feature>
<keyword evidence="10" id="KW-1185">Reference proteome</keyword>
<dbReference type="Pfam" id="PF00701">
    <property type="entry name" value="DHDPS"/>
    <property type="match status" value="1"/>
</dbReference>
<dbReference type="PIRSF" id="PIRSF001365">
    <property type="entry name" value="DHDPS"/>
    <property type="match status" value="1"/>
</dbReference>
<proteinExistence type="inferred from homology"/>
<gene>
    <name evidence="9" type="ORF">Asera_47670</name>
</gene>
<organism evidence="9 10">
    <name type="scientific">Actinocatenispora sera</name>
    <dbReference type="NCBI Taxonomy" id="390989"/>
    <lineage>
        <taxon>Bacteria</taxon>
        <taxon>Bacillati</taxon>
        <taxon>Actinomycetota</taxon>
        <taxon>Actinomycetes</taxon>
        <taxon>Micromonosporales</taxon>
        <taxon>Micromonosporaceae</taxon>
        <taxon>Actinocatenispora</taxon>
    </lineage>
</organism>
<reference evidence="9" key="1">
    <citation type="submission" date="2020-08" db="EMBL/GenBank/DDBJ databases">
        <title>Whole genome shotgun sequence of Actinocatenispora sera NBRC 101916.</title>
        <authorList>
            <person name="Komaki H."/>
            <person name="Tamura T."/>
        </authorList>
    </citation>
    <scope>NUCLEOTIDE SEQUENCE</scope>
    <source>
        <strain evidence="9">NBRC 101916</strain>
    </source>
</reference>
<dbReference type="InterPro" id="IPR013785">
    <property type="entry name" value="Aldolase_TIM"/>
</dbReference>
<dbReference type="PANTHER" id="PTHR12128">
    <property type="entry name" value="DIHYDRODIPICOLINATE SYNTHASE"/>
    <property type="match status" value="1"/>
</dbReference>
<comment type="catalytic activity">
    <reaction evidence="1 5">
        <text>5-dehydro-4-deoxy-D-glucarate + H(+) = 2,5-dioxopentanoate + CO2 + H2O</text>
        <dbReference type="Rhea" id="RHEA:24608"/>
        <dbReference type="ChEBI" id="CHEBI:15377"/>
        <dbReference type="ChEBI" id="CHEBI:15378"/>
        <dbReference type="ChEBI" id="CHEBI:16526"/>
        <dbReference type="ChEBI" id="CHEBI:42819"/>
        <dbReference type="ChEBI" id="CHEBI:58136"/>
        <dbReference type="EC" id="4.2.1.41"/>
    </reaction>
</comment>
<dbReference type="KEGG" id="aser:Asera_47670"/>
<dbReference type="UniPathway" id="UPA00564">
    <property type="reaction ID" value="UER00628"/>
</dbReference>
<protein>
    <recommendedName>
        <fullName evidence="5">Probable 5-dehydro-4-deoxyglucarate dehydratase</fullName>
        <ecNumber evidence="5">4.2.1.41</ecNumber>
    </recommendedName>
    <alternativeName>
        <fullName evidence="5">5-keto-4-deoxy-glucarate dehydratase</fullName>
        <shortName evidence="5">KDGDH</shortName>
    </alternativeName>
</protein>